<evidence type="ECO:0000313" key="4">
    <source>
        <dbReference type="EMBL" id="AGJ03172.1"/>
    </source>
</evidence>
<dbReference type="Proteomes" id="UP000201390">
    <property type="component" value="Segment"/>
</dbReference>
<feature type="region of interest" description="Disordered" evidence="1">
    <location>
        <begin position="135"/>
        <end position="207"/>
    </location>
</feature>
<feature type="compositionally biased region" description="Polar residues" evidence="1">
    <location>
        <begin position="174"/>
        <end position="199"/>
    </location>
</feature>
<evidence type="ECO:0000256" key="1">
    <source>
        <dbReference type="SAM" id="MobiDB-lite"/>
    </source>
</evidence>
<dbReference type="KEGG" id="vg:15329076"/>
<sequence length="207" mass="23219">MTNQQSNKLPTNENDAPKQTDFTSNSAFPLLTQELWTELNDTSEINQHIWSPAETSERDSNTATSQSLSSITDSQDSTPMPRMRQTISANSLNYSYGKNTPTGCSNTEHKCEDITKYVKKCPKREKNRYVTYSGDQRGQENHTLPATGSVTNYTSNRQETSGSGTTGRKRYFSMITTPRKSTTTYSDGYPKTPSTSQSKAPRRRSKL</sequence>
<dbReference type="EMBL" id="KC543331">
    <property type="protein sequence ID" value="AGE84322.1"/>
    <property type="molecule type" value="Genomic_DNA"/>
</dbReference>
<name>M1J9I3_9VIRU</name>
<feature type="region of interest" description="Disordered" evidence="1">
    <location>
        <begin position="47"/>
        <end position="82"/>
    </location>
</feature>
<feature type="compositionally biased region" description="Polar residues" evidence="1">
    <location>
        <begin position="1"/>
        <end position="14"/>
    </location>
</feature>
<dbReference type="EMBL" id="KC794539">
    <property type="protein sequence ID" value="AGJ03168.1"/>
    <property type="molecule type" value="Genomic_DNA"/>
</dbReference>
<feature type="compositionally biased region" description="Polar residues" evidence="1">
    <location>
        <begin position="61"/>
        <end position="78"/>
    </location>
</feature>
<accession>M1J9I3</accession>
<evidence type="ECO:0000313" key="5">
    <source>
        <dbReference type="Proteomes" id="UP000201390"/>
    </source>
</evidence>
<proteinExistence type="predicted"/>
<feature type="compositionally biased region" description="Polar residues" evidence="1">
    <location>
        <begin position="135"/>
        <end position="163"/>
    </location>
</feature>
<protein>
    <submittedName>
        <fullName evidence="2">Uncharacterized protein</fullName>
    </submittedName>
</protein>
<dbReference type="EMBL" id="KC794540">
    <property type="protein sequence ID" value="AGJ03172.1"/>
    <property type="molecule type" value="Genomic_DNA"/>
</dbReference>
<dbReference type="RefSeq" id="YP_007878131.1">
    <property type="nucleotide sequence ID" value="NC_021074.1"/>
</dbReference>
<reference evidence="2" key="1">
    <citation type="journal article" date="2013" name="Genome Announc.">
        <title>Acheta domesticus Volvovirus, a Novel Single-Stranded Circular DNA Virus of the House Cricket.</title>
        <authorList>
            <person name="Pham H.T."/>
            <person name="Bergoin M."/>
            <person name="Tijssen P."/>
        </authorList>
    </citation>
    <scope>NUCLEOTIDE SEQUENCE</scope>
    <source>
        <strain evidence="2">IAF</strain>
    </source>
</reference>
<evidence type="ECO:0000313" key="2">
    <source>
        <dbReference type="EMBL" id="AGE84322.1"/>
    </source>
</evidence>
<organism evidence="2">
    <name type="scientific">Acheta domesticus volvovirus</name>
    <dbReference type="NCBI Taxonomy" id="1291515"/>
    <lineage>
        <taxon>Viruses</taxon>
        <taxon>Volvovirus</taxon>
    </lineage>
</organism>
<reference evidence="3 5" key="2">
    <citation type="journal article" date="2013" name="Genome Announc.">
        <title>New Volvovirus Isolates from Acheta domesticus (Japan) and Gryllus assimilis (United States).</title>
        <authorList>
            <person name="Pham H.T."/>
            <person name="Iwao H."/>
            <person name="Bergoin M."/>
            <person name="Tijssen P."/>
        </authorList>
    </citation>
    <scope>NUCLEOTIDE SEQUENCE [LARGE SCALE GENOMIC DNA]</scope>
    <source>
        <strain evidence="3">AdVVV-GA</strain>
        <strain evidence="4">AdVVV-Japan</strain>
    </source>
</reference>
<feature type="region of interest" description="Disordered" evidence="1">
    <location>
        <begin position="1"/>
        <end position="26"/>
    </location>
</feature>
<dbReference type="GeneID" id="15329076"/>
<evidence type="ECO:0000313" key="3">
    <source>
        <dbReference type="EMBL" id="AGJ03168.1"/>
    </source>
</evidence>